<accession>A0A8K0A790</accession>
<dbReference type="EMBL" id="OV696692">
    <property type="protein sequence ID" value="CAH1269100.1"/>
    <property type="molecule type" value="Genomic_DNA"/>
</dbReference>
<feature type="disulfide bond" evidence="5">
    <location>
        <begin position="84"/>
        <end position="111"/>
    </location>
</feature>
<keyword evidence="1 5" id="KW-0768">Sushi</keyword>
<evidence type="ECO:0000256" key="2">
    <source>
        <dbReference type="ARBA" id="ARBA00022737"/>
    </source>
</evidence>
<feature type="domain" description="HYR" evidence="7">
    <location>
        <begin position="285"/>
        <end position="371"/>
    </location>
</feature>
<feature type="domain" description="Sushi" evidence="8">
    <location>
        <begin position="174"/>
        <end position="234"/>
    </location>
</feature>
<dbReference type="PANTHER" id="PTHR19325:SF560">
    <property type="entry name" value="SUSHI, VON WILLEBRAND FACTOR TYPE A, EGF AND PENTRAXIN DOMAIN-CONTAINING PROTEIN 1"/>
    <property type="match status" value="1"/>
</dbReference>
<reference evidence="9" key="1">
    <citation type="submission" date="2022-01" db="EMBL/GenBank/DDBJ databases">
        <authorList>
            <person name="Braso-Vives M."/>
        </authorList>
    </citation>
    <scope>NUCLEOTIDE SEQUENCE</scope>
</reference>
<evidence type="ECO:0000256" key="3">
    <source>
        <dbReference type="ARBA" id="ARBA00023157"/>
    </source>
</evidence>
<dbReference type="InterPro" id="IPR050350">
    <property type="entry name" value="Compl-Cell_Adhes-Reg"/>
</dbReference>
<dbReference type="AlphaFoldDB" id="A0A8K0A790"/>
<gene>
    <name evidence="9" type="primary">SELP</name>
    <name evidence="9" type="ORF">BLAG_LOCUS21844</name>
</gene>
<dbReference type="InterPro" id="IPR035976">
    <property type="entry name" value="Sushi/SCR/CCP_sf"/>
</dbReference>
<evidence type="ECO:0000259" key="8">
    <source>
        <dbReference type="PROSITE" id="PS50923"/>
    </source>
</evidence>
<keyword evidence="3 5" id="KW-1015">Disulfide bond</keyword>
<dbReference type="Pfam" id="PF00084">
    <property type="entry name" value="Sushi"/>
    <property type="match status" value="4"/>
</dbReference>
<keyword evidence="2" id="KW-0677">Repeat</keyword>
<evidence type="ECO:0000256" key="4">
    <source>
        <dbReference type="ARBA" id="ARBA00023180"/>
    </source>
</evidence>
<evidence type="ECO:0000259" key="7">
    <source>
        <dbReference type="PROSITE" id="PS50825"/>
    </source>
</evidence>
<dbReference type="Proteomes" id="UP000838412">
    <property type="component" value="Chromosome 7"/>
</dbReference>
<evidence type="ECO:0000256" key="5">
    <source>
        <dbReference type="PROSITE-ProRule" id="PRU00302"/>
    </source>
</evidence>
<dbReference type="PROSITE" id="PS50825">
    <property type="entry name" value="HYR"/>
    <property type="match status" value="1"/>
</dbReference>
<dbReference type="CDD" id="cd00033">
    <property type="entry name" value="CCP"/>
    <property type="match status" value="5"/>
</dbReference>
<dbReference type="InterPro" id="IPR003410">
    <property type="entry name" value="HYR_dom"/>
</dbReference>
<dbReference type="OrthoDB" id="406096at2759"/>
<feature type="domain" description="Sushi" evidence="8">
    <location>
        <begin position="499"/>
        <end position="562"/>
    </location>
</feature>
<evidence type="ECO:0000256" key="1">
    <source>
        <dbReference type="ARBA" id="ARBA00022659"/>
    </source>
</evidence>
<dbReference type="SUPFAM" id="SSF57535">
    <property type="entry name" value="Complement control module/SCR domain"/>
    <property type="match status" value="5"/>
</dbReference>
<comment type="caution">
    <text evidence="5">Lacks conserved residue(s) required for the propagation of feature annotation.</text>
</comment>
<feature type="region of interest" description="Disordered" evidence="6">
    <location>
        <begin position="431"/>
        <end position="452"/>
    </location>
</feature>
<feature type="domain" description="Sushi" evidence="8">
    <location>
        <begin position="1"/>
        <end position="51"/>
    </location>
</feature>
<dbReference type="PANTHER" id="PTHR19325">
    <property type="entry name" value="COMPLEMENT COMPONENT-RELATED SUSHI DOMAIN-CONTAINING"/>
    <property type="match status" value="1"/>
</dbReference>
<dbReference type="PROSITE" id="PS50923">
    <property type="entry name" value="SUSHI"/>
    <property type="match status" value="4"/>
</dbReference>
<keyword evidence="4" id="KW-0325">Glycoprotein</keyword>
<dbReference type="InterPro" id="IPR000436">
    <property type="entry name" value="Sushi_SCR_CCP_dom"/>
</dbReference>
<evidence type="ECO:0000313" key="10">
    <source>
        <dbReference type="Proteomes" id="UP000838412"/>
    </source>
</evidence>
<feature type="disulfide bond" evidence="5">
    <location>
        <begin position="205"/>
        <end position="232"/>
    </location>
</feature>
<dbReference type="SMART" id="SM00032">
    <property type="entry name" value="CCP"/>
    <property type="match status" value="5"/>
</dbReference>
<feature type="domain" description="Sushi" evidence="8">
    <location>
        <begin position="52"/>
        <end position="113"/>
    </location>
</feature>
<keyword evidence="10" id="KW-1185">Reference proteome</keyword>
<dbReference type="Gene3D" id="2.10.70.10">
    <property type="entry name" value="Complement Module, domain 1"/>
    <property type="match status" value="5"/>
</dbReference>
<protein>
    <submittedName>
        <fullName evidence="9">SELP protein</fullName>
    </submittedName>
</protein>
<evidence type="ECO:0000256" key="6">
    <source>
        <dbReference type="SAM" id="MobiDB-lite"/>
    </source>
</evidence>
<organism evidence="9 10">
    <name type="scientific">Branchiostoma lanceolatum</name>
    <name type="common">Common lancelet</name>
    <name type="synonym">Amphioxus lanceolatum</name>
    <dbReference type="NCBI Taxonomy" id="7740"/>
    <lineage>
        <taxon>Eukaryota</taxon>
        <taxon>Metazoa</taxon>
        <taxon>Chordata</taxon>
        <taxon>Cephalochordata</taxon>
        <taxon>Leptocardii</taxon>
        <taxon>Amphioxiformes</taxon>
        <taxon>Branchiostomatidae</taxon>
        <taxon>Branchiostoma</taxon>
    </lineage>
</organism>
<name>A0A8K0A790_BRALA</name>
<evidence type="ECO:0000313" key="9">
    <source>
        <dbReference type="EMBL" id="CAH1269100.1"/>
    </source>
</evidence>
<sequence length="562" mass="60083">MTCDHNDDRYGAVCRFACDEGTELVGTASSECTTDYRNSTHWTSSPPTCEVVTCKSLDPPSNGTKTGCSDSTEEVYGTVCSFRCNEGYSPKAVLHRRCQQDATWSGTDLHCEIDTCSPLTDPQHGHVSPMTCTTSSSVFNDECDYVCDEGYSIDETARSVKCLNGGRWSVNGPAKCTALTSPINGIKSGCDNPIEAYNTSCSFRCNEGYSPKGVQQRICQQDGTWSGDTLHCSNATGPEFTSCPTSQILDAGSGKISAIATWTLPTATDNSGTAPAVVRVEGQPSDVDKPVFHNCPGDIRATADAGAAIAHVTWTTPTATDSTDRSPGCSTIRISGSTTVQTDRMTSYTMTGQTQDGRPVYACDSTDDFLYFYQNSSQWVVGPTIGSNIGAGISIGKRSLDQSSSRVQHRYPFSATNNDPIQNGHSDVAALPSGTGHYDGQTSTLPSEDPQNDVTARANPIAVGAGKPIVGLHSIHRRDIDITCLDGMVWHDKTKTCVHQCKRLPPPAFGHFTGTCDNTQGSSCTMECLPGYELNGSPTRTCVVRDNGTISYWDGTETRCNG</sequence>
<feature type="disulfide bond" evidence="5">
    <location>
        <begin position="176"/>
        <end position="219"/>
    </location>
</feature>
<proteinExistence type="predicted"/>